<organism evidence="2 3">
    <name type="scientific">Methanobrevibacter millerae</name>
    <dbReference type="NCBI Taxonomy" id="230361"/>
    <lineage>
        <taxon>Archaea</taxon>
        <taxon>Methanobacteriati</taxon>
        <taxon>Methanobacteriota</taxon>
        <taxon>Methanomada group</taxon>
        <taxon>Methanobacteria</taxon>
        <taxon>Methanobacteriales</taxon>
        <taxon>Methanobacteriaceae</taxon>
        <taxon>Methanobrevibacter</taxon>
    </lineage>
</organism>
<protein>
    <submittedName>
        <fullName evidence="2">Uncharacterized protein</fullName>
    </submittedName>
</protein>
<comment type="caution">
    <text evidence="2">The sequence shown here is derived from an EMBL/GenBank/DDBJ whole genome shotgun (WGS) entry which is preliminary data.</text>
</comment>
<reference evidence="2" key="1">
    <citation type="submission" date="2019-04" db="EMBL/GenBank/DDBJ databases">
        <title>Evolution of Biomass-Degrading Anaerobic Consortia Revealed by Metagenomics.</title>
        <authorList>
            <person name="Peng X."/>
        </authorList>
    </citation>
    <scope>NUCLEOTIDE SEQUENCE</scope>
    <source>
        <strain evidence="2">SIG12</strain>
    </source>
</reference>
<sequence length="63" mass="7439">MQITKENPDLKRDYYHEPKIRMFNYISLIIAMIVAFIEPLLCLTIIFLISVINVITIGRKNKE</sequence>
<evidence type="ECO:0000313" key="3">
    <source>
        <dbReference type="Proteomes" id="UP000762703"/>
    </source>
</evidence>
<keyword evidence="1" id="KW-1133">Transmembrane helix</keyword>
<dbReference type="AlphaFoldDB" id="A0A8T3VDC9"/>
<keyword evidence="1" id="KW-0812">Transmembrane</keyword>
<evidence type="ECO:0000313" key="2">
    <source>
        <dbReference type="EMBL" id="MBE6504286.1"/>
    </source>
</evidence>
<gene>
    <name evidence="2" type="ORF">E7Z73_00885</name>
</gene>
<dbReference type="EMBL" id="SUTE01000003">
    <property type="protein sequence ID" value="MBE6504286.1"/>
    <property type="molecule type" value="Genomic_DNA"/>
</dbReference>
<dbReference type="Proteomes" id="UP000762703">
    <property type="component" value="Unassembled WGS sequence"/>
</dbReference>
<proteinExistence type="predicted"/>
<feature type="transmembrane region" description="Helical" evidence="1">
    <location>
        <begin position="25"/>
        <end position="55"/>
    </location>
</feature>
<name>A0A8T3VDC9_9EURY</name>
<evidence type="ECO:0000256" key="1">
    <source>
        <dbReference type="SAM" id="Phobius"/>
    </source>
</evidence>
<dbReference type="RefSeq" id="WP_303735929.1">
    <property type="nucleotide sequence ID" value="NZ_SUTE01000003.1"/>
</dbReference>
<keyword evidence="1" id="KW-0472">Membrane</keyword>
<accession>A0A8T3VDC9</accession>